<evidence type="ECO:0000256" key="5">
    <source>
        <dbReference type="ARBA" id="ARBA00022847"/>
    </source>
</evidence>
<dbReference type="CTD" id="39939"/>
<feature type="transmembrane region" description="Helical" evidence="10">
    <location>
        <begin position="386"/>
        <end position="410"/>
    </location>
</feature>
<evidence type="ECO:0000313" key="11">
    <source>
        <dbReference type="Proteomes" id="UP000504635"/>
    </source>
</evidence>
<feature type="transmembrane region" description="Helical" evidence="10">
    <location>
        <begin position="99"/>
        <end position="123"/>
    </location>
</feature>
<dbReference type="Proteomes" id="UP000504635">
    <property type="component" value="Unplaced"/>
</dbReference>
<gene>
    <name evidence="12" type="primary">LOC115880288</name>
</gene>
<keyword evidence="5" id="KW-0769">Symport</keyword>
<organism evidence="11 12">
    <name type="scientific">Sitophilus oryzae</name>
    <name type="common">Rice weevil</name>
    <name type="synonym">Curculio oryzae</name>
    <dbReference type="NCBI Taxonomy" id="7048"/>
    <lineage>
        <taxon>Eukaryota</taxon>
        <taxon>Metazoa</taxon>
        <taxon>Ecdysozoa</taxon>
        <taxon>Arthropoda</taxon>
        <taxon>Hexapoda</taxon>
        <taxon>Insecta</taxon>
        <taxon>Pterygota</taxon>
        <taxon>Neoptera</taxon>
        <taxon>Endopterygota</taxon>
        <taxon>Coleoptera</taxon>
        <taxon>Polyphaga</taxon>
        <taxon>Cucujiformia</taxon>
        <taxon>Curculionidae</taxon>
        <taxon>Dryophthorinae</taxon>
        <taxon>Sitophilus</taxon>
    </lineage>
</organism>
<dbReference type="GO" id="GO:0005886">
    <property type="term" value="C:plasma membrane"/>
    <property type="evidence" value="ECO:0007669"/>
    <property type="project" value="TreeGrafter"/>
</dbReference>
<feature type="transmembrane region" description="Helical" evidence="10">
    <location>
        <begin position="294"/>
        <end position="315"/>
    </location>
</feature>
<accession>A0A6J2XQI2</accession>
<evidence type="ECO:0000313" key="12">
    <source>
        <dbReference type="RefSeq" id="XP_030753331.1"/>
    </source>
</evidence>
<feature type="transmembrane region" description="Helical" evidence="10">
    <location>
        <begin position="144"/>
        <end position="172"/>
    </location>
</feature>
<evidence type="ECO:0000256" key="6">
    <source>
        <dbReference type="ARBA" id="ARBA00022989"/>
    </source>
</evidence>
<dbReference type="InterPro" id="IPR000175">
    <property type="entry name" value="Na/ntran_symport"/>
</dbReference>
<dbReference type="GO" id="GO:0046872">
    <property type="term" value="F:metal ion binding"/>
    <property type="evidence" value="ECO:0007669"/>
    <property type="project" value="UniProtKB-KW"/>
</dbReference>
<feature type="transmembrane region" description="Helical" evidence="10">
    <location>
        <begin position="66"/>
        <end position="87"/>
    </location>
</feature>
<feature type="transmembrane region" description="Helical" evidence="10">
    <location>
        <begin position="218"/>
        <end position="237"/>
    </location>
</feature>
<dbReference type="InterPro" id="IPR037272">
    <property type="entry name" value="SNS_sf"/>
</dbReference>
<evidence type="ECO:0000256" key="1">
    <source>
        <dbReference type="ARBA" id="ARBA00004141"/>
    </source>
</evidence>
<evidence type="ECO:0000256" key="4">
    <source>
        <dbReference type="ARBA" id="ARBA00022692"/>
    </source>
</evidence>
<protein>
    <submittedName>
        <fullName evidence="12">Sodium- and chloride-dependent neutral and basic amino acid transporter B(0+)-like isoform X2</fullName>
    </submittedName>
</protein>
<evidence type="ECO:0000256" key="2">
    <source>
        <dbReference type="ARBA" id="ARBA00006459"/>
    </source>
</evidence>
<dbReference type="CDD" id="cd06857">
    <property type="entry name" value="SLC5-6-like_sbd"/>
    <property type="match status" value="1"/>
</dbReference>
<dbReference type="Pfam" id="PF00209">
    <property type="entry name" value="SNF"/>
    <property type="match status" value="1"/>
</dbReference>
<feature type="transmembrane region" description="Helical" evidence="10">
    <location>
        <begin position="327"/>
        <end position="351"/>
    </location>
</feature>
<dbReference type="PANTHER" id="PTHR11616">
    <property type="entry name" value="SODIUM/CHLORIDE DEPENDENT TRANSPORTER"/>
    <property type="match status" value="1"/>
</dbReference>
<proteinExistence type="inferred from homology"/>
<dbReference type="GeneID" id="115880288"/>
<feature type="transmembrane region" description="Helical" evidence="10">
    <location>
        <begin position="500"/>
        <end position="522"/>
    </location>
</feature>
<feature type="transmembrane region" description="Helical" evidence="10">
    <location>
        <begin position="460"/>
        <end position="480"/>
    </location>
</feature>
<keyword evidence="11" id="KW-1185">Reference proteome</keyword>
<comment type="similarity">
    <text evidence="2">Belongs to the sodium:neurotransmitter symporter (SNF) (TC 2.A.22) family.</text>
</comment>
<keyword evidence="4 10" id="KW-0812">Transmembrane</keyword>
<keyword evidence="6 10" id="KW-1133">Transmembrane helix</keyword>
<feature type="transmembrane region" description="Helical" evidence="10">
    <location>
        <begin position="249"/>
        <end position="269"/>
    </location>
</feature>
<feature type="binding site" evidence="8">
    <location>
        <position position="80"/>
    </location>
    <ligand>
        <name>Na(+)</name>
        <dbReference type="ChEBI" id="CHEBI:29101"/>
        <label>1</label>
    </ligand>
</feature>
<sequence length="794" mass="91638">MKHNNYYNQSRYNKDYVRYVSSRYRPQAYLKRCESLDNWTYVLKCFLKRKLECGVYFRLKKSCQTWCSHISTIICTISIAMGLGNLYRLPNATLVHGGLPFLVIYAILTVIIGLPLLFLELGVGQMAQEGFIKSWRAVPFFKGIGYIKLLAGCFLSIYYPLYMGLAIMYLIWVLKGTIPFAECNNGVVITEDGYTATPKNGQECLRSTFIKRPFEDPVYFGIYTAVLFFIWVIVTLISIKRTKSYIRSLLVLFFPTLACYIALTTKSILLESELSVLWIFFQNVDWSLLGKAEIWYYATIQIFFSTNIGFGSFVTNAGIMYNKVNPLWTALGYISTNLLFGTGTVIISSILTQNVNLSSSSNPEITEVNLFASIYDSILAKNNTEFTFWMIALYLLFVFSGLVSMATLTYTLLKAIYGHDGIRLKRWQTSLIFGFCGFFFGTLVLLRYDFELVRLLDHYVVGNLILVTVVIEVIAFVAFYGTTRLQSDFEFILGRLLSKFWLFLWWFIPIFLTAIFVWGLVTLPFEGTYKEDSIWLYAVGWSMVLIAFLFVFVMGVFVMRKQDGYTAVDKLKASLEPSHNWGPKDPMLRHEWVQWNTKSQTGERDFTLKRRGTKDYTRTIKKKAKKEARELTAMSIAGAYFQRDVNSLGRPSNNNISSIRIKPRLSNEGNGIKENNRLSNGGNYDELYYVSSEMKNNIDTSPERNSLQKDIARKYNHHHHSNRNTYPEYHTKEYQEEHVRQSYPVKTSKKIQDSDDHSEGYGTFRNKGPYVIEGDDIGHVCYRKYSKDEEVTEL</sequence>
<evidence type="ECO:0000256" key="7">
    <source>
        <dbReference type="ARBA" id="ARBA00023136"/>
    </source>
</evidence>
<dbReference type="OrthoDB" id="6581954at2759"/>
<feature type="transmembrane region" description="Helical" evidence="10">
    <location>
        <begin position="431"/>
        <end position="448"/>
    </location>
</feature>
<dbReference type="SUPFAM" id="SSF161070">
    <property type="entry name" value="SNF-like"/>
    <property type="match status" value="1"/>
</dbReference>
<feature type="region of interest" description="Disordered" evidence="9">
    <location>
        <begin position="735"/>
        <end position="765"/>
    </location>
</feature>
<dbReference type="PANTHER" id="PTHR11616:SF240">
    <property type="entry name" value="BLOATED TUBULES, ISOFORM B-RELATED"/>
    <property type="match status" value="1"/>
</dbReference>
<dbReference type="PRINTS" id="PR00176">
    <property type="entry name" value="NANEUSMPORT"/>
</dbReference>
<feature type="binding site" evidence="8">
    <location>
        <position position="85"/>
    </location>
    <ligand>
        <name>Na(+)</name>
        <dbReference type="ChEBI" id="CHEBI:29101"/>
        <label>1</label>
    </ligand>
</feature>
<feature type="binding site" evidence="8">
    <location>
        <position position="305"/>
    </location>
    <ligand>
        <name>Na(+)</name>
        <dbReference type="ChEBI" id="CHEBI:29101"/>
        <label>1</label>
    </ligand>
</feature>
<dbReference type="GO" id="GO:0015375">
    <property type="term" value="F:glycine:sodium symporter activity"/>
    <property type="evidence" value="ECO:0007669"/>
    <property type="project" value="TreeGrafter"/>
</dbReference>
<feature type="transmembrane region" description="Helical" evidence="10">
    <location>
        <begin position="534"/>
        <end position="558"/>
    </location>
</feature>
<feature type="binding site" evidence="8">
    <location>
        <position position="404"/>
    </location>
    <ligand>
        <name>Na(+)</name>
        <dbReference type="ChEBI" id="CHEBI:29101"/>
        <label>1</label>
    </ligand>
</feature>
<keyword evidence="7 10" id="KW-0472">Membrane</keyword>
<dbReference type="AlphaFoldDB" id="A0A6J2XQI2"/>
<keyword evidence="8" id="KW-0915">Sodium</keyword>
<comment type="subcellular location">
    <subcellularLocation>
        <location evidence="1">Membrane</location>
        <topology evidence="1">Multi-pass membrane protein</topology>
    </subcellularLocation>
</comment>
<evidence type="ECO:0000256" key="10">
    <source>
        <dbReference type="SAM" id="Phobius"/>
    </source>
</evidence>
<name>A0A6J2XQI2_SITOR</name>
<dbReference type="RefSeq" id="XP_030753331.1">
    <property type="nucleotide sequence ID" value="XM_030897471.1"/>
</dbReference>
<keyword evidence="8" id="KW-0479">Metal-binding</keyword>
<dbReference type="PROSITE" id="PS50267">
    <property type="entry name" value="NA_NEUROTRAN_SYMP_3"/>
    <property type="match status" value="1"/>
</dbReference>
<feature type="binding site" evidence="8">
    <location>
        <position position="337"/>
    </location>
    <ligand>
        <name>Na(+)</name>
        <dbReference type="ChEBI" id="CHEBI:29101"/>
        <label>1</label>
    </ligand>
</feature>
<evidence type="ECO:0000256" key="9">
    <source>
        <dbReference type="SAM" id="MobiDB-lite"/>
    </source>
</evidence>
<evidence type="ECO:0000256" key="3">
    <source>
        <dbReference type="ARBA" id="ARBA00022448"/>
    </source>
</evidence>
<keyword evidence="3" id="KW-0813">Transport</keyword>
<feature type="compositionally biased region" description="Basic and acidic residues" evidence="9">
    <location>
        <begin position="750"/>
        <end position="759"/>
    </location>
</feature>
<reference evidence="12" key="1">
    <citation type="submission" date="2025-08" db="UniProtKB">
        <authorList>
            <consortium name="RefSeq"/>
        </authorList>
    </citation>
    <scope>IDENTIFICATION</scope>
    <source>
        <tissue evidence="12">Gonads</tissue>
    </source>
</reference>
<evidence type="ECO:0000256" key="8">
    <source>
        <dbReference type="PIRSR" id="PIRSR600175-1"/>
    </source>
</evidence>